<evidence type="ECO:0000313" key="7">
    <source>
        <dbReference type="EMBL" id="SMF49751.1"/>
    </source>
</evidence>
<keyword evidence="8" id="KW-1185">Reference proteome</keyword>
<dbReference type="CDD" id="cd06261">
    <property type="entry name" value="TM_PBP2"/>
    <property type="match status" value="2"/>
</dbReference>
<dbReference type="InterPro" id="IPR035906">
    <property type="entry name" value="MetI-like_sf"/>
</dbReference>
<dbReference type="PROSITE" id="PS50928">
    <property type="entry name" value="ABC_TM1"/>
    <property type="match status" value="2"/>
</dbReference>
<dbReference type="PANTHER" id="PTHR42744:SF1">
    <property type="entry name" value="BINDING-PROTEIN-DEPENDENT TRANSPORT SYSTEMS INNER MEMBRANE COMPONENT"/>
    <property type="match status" value="1"/>
</dbReference>
<feature type="transmembrane region" description="Helical" evidence="5">
    <location>
        <begin position="375"/>
        <end position="394"/>
    </location>
</feature>
<evidence type="ECO:0000256" key="4">
    <source>
        <dbReference type="ARBA" id="ARBA00023136"/>
    </source>
</evidence>
<feature type="transmembrane region" description="Helical" evidence="5">
    <location>
        <begin position="336"/>
        <end position="355"/>
    </location>
</feature>
<comment type="subcellular location">
    <subcellularLocation>
        <location evidence="1 5">Cell membrane</location>
        <topology evidence="1 5">Multi-pass membrane protein</topology>
    </subcellularLocation>
</comment>
<feature type="transmembrane region" description="Helical" evidence="5">
    <location>
        <begin position="97"/>
        <end position="118"/>
    </location>
</feature>
<evidence type="ECO:0000256" key="3">
    <source>
        <dbReference type="ARBA" id="ARBA00022989"/>
    </source>
</evidence>
<evidence type="ECO:0000256" key="5">
    <source>
        <dbReference type="RuleBase" id="RU363032"/>
    </source>
</evidence>
<evidence type="ECO:0000256" key="1">
    <source>
        <dbReference type="ARBA" id="ARBA00004651"/>
    </source>
</evidence>
<accession>A0A1X7FBT5</accession>
<feature type="domain" description="ABC transmembrane type-1" evidence="6">
    <location>
        <begin position="59"/>
        <end position="249"/>
    </location>
</feature>
<dbReference type="STRING" id="28094.SAMN06295900_108179"/>
<dbReference type="GO" id="GO:0055085">
    <property type="term" value="P:transmembrane transport"/>
    <property type="evidence" value="ECO:0007669"/>
    <property type="project" value="InterPro"/>
</dbReference>
<dbReference type="InterPro" id="IPR000515">
    <property type="entry name" value="MetI-like"/>
</dbReference>
<gene>
    <name evidence="7" type="ORF">SAMN06295900_108179</name>
</gene>
<feature type="transmembrane region" description="Helical" evidence="5">
    <location>
        <begin position="12"/>
        <end position="35"/>
    </location>
</feature>
<dbReference type="Gene3D" id="1.10.3720.10">
    <property type="entry name" value="MetI-like"/>
    <property type="match status" value="2"/>
</dbReference>
<comment type="similarity">
    <text evidence="5">Belongs to the binding-protein-dependent transport system permease family.</text>
</comment>
<dbReference type="PANTHER" id="PTHR42744">
    <property type="entry name" value="BINDING-PROTEIN-DEPENDENT TRANSPORT SYSTEMS INNER MEMBRANE COMPONENT"/>
    <property type="match status" value="1"/>
</dbReference>
<dbReference type="EMBL" id="FXAH01000008">
    <property type="protein sequence ID" value="SMF49751.1"/>
    <property type="molecule type" value="Genomic_DNA"/>
</dbReference>
<reference evidence="8" key="1">
    <citation type="submission" date="2017-04" db="EMBL/GenBank/DDBJ databases">
        <authorList>
            <person name="Varghese N."/>
            <person name="Submissions S."/>
        </authorList>
    </citation>
    <scope>NUCLEOTIDE SEQUENCE [LARGE SCALE GENOMIC DNA]</scope>
    <source>
        <strain evidence="8">Ballard 720</strain>
    </source>
</reference>
<dbReference type="SUPFAM" id="SSF161098">
    <property type="entry name" value="MetI-like"/>
    <property type="match status" value="2"/>
</dbReference>
<dbReference type="Proteomes" id="UP000192911">
    <property type="component" value="Unassembled WGS sequence"/>
</dbReference>
<evidence type="ECO:0000313" key="8">
    <source>
        <dbReference type="Proteomes" id="UP000192911"/>
    </source>
</evidence>
<feature type="transmembrane region" description="Helical" evidence="5">
    <location>
        <begin position="406"/>
        <end position="427"/>
    </location>
</feature>
<protein>
    <submittedName>
        <fullName evidence="7">NitT/TauT family transport system permease protein</fullName>
    </submittedName>
</protein>
<feature type="transmembrane region" description="Helical" evidence="5">
    <location>
        <begin position="66"/>
        <end position="85"/>
    </location>
</feature>
<feature type="transmembrane region" description="Helical" evidence="5">
    <location>
        <begin position="486"/>
        <end position="506"/>
    </location>
</feature>
<sequence>MTWSDRPARGWFSLLSDVVVLTLAALFVWFCSVAWHGMSQPINSNAEVTLDAANLPYYSSRTTMRFLLGLVCSTLFSFSLSVLAARYTPMRRIILPFIDFVQSVPLVGFMTFTTAFFLNLFPNNTMGMEAAAVFAVFTGQTWNMMLSLYQTIKVVPQDLRDVADSFNYNAWQRFWRLEWPYSAPGFLWNVINSQTAAWFALVASEAIPAAKGGTVLLPGIGSYVSVALRQGSVPGIAWAFIALALNVVLTDQLVFRPLVRYTIRFKNDNTSSRRDGLHRSWLYDCLRASSIAQGAVQPLRAVVRFWLFQLPKAWYALHLHRVTATLARLNQLWATLWYAGLATAGVYVGYKLWTIYPKDSFDVLPWWMLETVSRVLLAIVLSMLLFVPIGVWLARAPRRLAIAQPVVQILAAMPSNIYYPIIAFFVTTRHQSHGWWTIPMIMAGTQWYYLFNTIGGTLAIPNHITDVSRSFGLRGKAWWRLYMLPSIYPYLVTGTIAAVGGAWNAAIAAEVMQWGSQTVHASGLGAYISQAMDRGDEGAVALGCSAMCLMVGIVFVFVWRPLHRFAEHRYRHD</sequence>
<keyword evidence="5" id="KW-0813">Transport</keyword>
<dbReference type="AlphaFoldDB" id="A0A1X7FBT5"/>
<evidence type="ECO:0000259" key="6">
    <source>
        <dbReference type="PROSITE" id="PS50928"/>
    </source>
</evidence>
<keyword evidence="2 5" id="KW-0812">Transmembrane</keyword>
<feature type="transmembrane region" description="Helical" evidence="5">
    <location>
        <begin position="539"/>
        <end position="559"/>
    </location>
</feature>
<dbReference type="OrthoDB" id="8138334at2"/>
<keyword evidence="3 5" id="KW-1133">Transmembrane helix</keyword>
<name>A0A1X7FBT5_TRICW</name>
<dbReference type="GO" id="GO:0005886">
    <property type="term" value="C:plasma membrane"/>
    <property type="evidence" value="ECO:0007669"/>
    <property type="project" value="UniProtKB-SubCell"/>
</dbReference>
<evidence type="ECO:0000256" key="2">
    <source>
        <dbReference type="ARBA" id="ARBA00022692"/>
    </source>
</evidence>
<keyword evidence="4 5" id="KW-0472">Membrane</keyword>
<proteinExistence type="inferred from homology"/>
<feature type="domain" description="ABC transmembrane type-1" evidence="6">
    <location>
        <begin position="368"/>
        <end position="559"/>
    </location>
</feature>
<feature type="transmembrane region" description="Helical" evidence="5">
    <location>
        <begin position="447"/>
        <end position="465"/>
    </location>
</feature>
<organism evidence="7 8">
    <name type="scientific">Trinickia caryophylli</name>
    <name type="common">Paraburkholderia caryophylli</name>
    <dbReference type="NCBI Taxonomy" id="28094"/>
    <lineage>
        <taxon>Bacteria</taxon>
        <taxon>Pseudomonadati</taxon>
        <taxon>Pseudomonadota</taxon>
        <taxon>Betaproteobacteria</taxon>
        <taxon>Burkholderiales</taxon>
        <taxon>Burkholderiaceae</taxon>
        <taxon>Trinickia</taxon>
    </lineage>
</organism>
<dbReference type="Pfam" id="PF00528">
    <property type="entry name" value="BPD_transp_1"/>
    <property type="match status" value="2"/>
</dbReference>
<feature type="transmembrane region" description="Helical" evidence="5">
    <location>
        <begin position="235"/>
        <end position="255"/>
    </location>
</feature>